<organism evidence="1 2">
    <name type="scientific">Selenomonas ruminantium subsp. lactilytica (strain NBRC 103574 / TAM6421)</name>
    <dbReference type="NCBI Taxonomy" id="927704"/>
    <lineage>
        <taxon>Bacteria</taxon>
        <taxon>Bacillati</taxon>
        <taxon>Bacillota</taxon>
        <taxon>Negativicutes</taxon>
        <taxon>Selenomonadales</taxon>
        <taxon>Selenomonadaceae</taxon>
        <taxon>Selenomonas</taxon>
    </lineage>
</organism>
<dbReference type="OrthoDB" id="9802383at2"/>
<name>I0GSB9_SELRL</name>
<protein>
    <submittedName>
        <fullName evidence="1">Putative response regulator receiver protein</fullName>
    </submittedName>
</protein>
<dbReference type="PATRIC" id="fig|927704.6.peg.2022"/>
<dbReference type="eggNOG" id="COG3279">
    <property type="taxonomic scope" value="Bacteria"/>
</dbReference>
<dbReference type="EMBL" id="AP012292">
    <property type="protein sequence ID" value="BAL83656.1"/>
    <property type="molecule type" value="Genomic_DNA"/>
</dbReference>
<proteinExistence type="predicted"/>
<gene>
    <name evidence="1" type="ordered locus">SELR_19480</name>
</gene>
<dbReference type="HOGENOM" id="CLU_2059802_0_0_9"/>
<evidence type="ECO:0000313" key="1">
    <source>
        <dbReference type="EMBL" id="BAL83656.1"/>
    </source>
</evidence>
<reference evidence="1 2" key="1">
    <citation type="submission" date="2011-10" db="EMBL/GenBank/DDBJ databases">
        <title>Whole genome sequence of Selenomonas ruminantium subsp. lactilytica TAM6421.</title>
        <authorList>
            <person name="Oguchi A."/>
            <person name="Ankai A."/>
            <person name="Kaneko J."/>
            <person name="Yamada-Narita S."/>
            <person name="Fukui S."/>
            <person name="Takahashi M."/>
            <person name="Onodera T."/>
            <person name="Kojima S."/>
            <person name="Fushimi T."/>
            <person name="Abe N."/>
            <person name="Kamio Y."/>
            <person name="Yamazaki S."/>
            <person name="Fujita N."/>
        </authorList>
    </citation>
    <scope>NUCLEOTIDE SEQUENCE [LARGE SCALE GENOMIC DNA]</scope>
    <source>
        <strain evidence="2">NBRC 103574 / TAM6421</strain>
    </source>
</reference>
<accession>I0GSB9</accession>
<dbReference type="SUPFAM" id="SSF52172">
    <property type="entry name" value="CheY-like"/>
    <property type="match status" value="1"/>
</dbReference>
<dbReference type="AlphaFoldDB" id="I0GSB9"/>
<dbReference type="RefSeq" id="WP_014425087.1">
    <property type="nucleotide sequence ID" value="NC_017068.1"/>
</dbReference>
<sequence>MTTSKGDFREQAARSIIIFVTGYREYMAKAFDVQAFHYLLKPIDKEKFAQVLEKACREAAHIQKQKKEYILLKVNDGRDSSWERRKVWLADVLYCQRAEKKGISFAASFHYPAEAPFDI</sequence>
<dbReference type="Proteomes" id="UP000007887">
    <property type="component" value="Chromosome"/>
</dbReference>
<dbReference type="Gene3D" id="3.40.50.2300">
    <property type="match status" value="1"/>
</dbReference>
<dbReference type="InterPro" id="IPR011006">
    <property type="entry name" value="CheY-like_superfamily"/>
</dbReference>
<dbReference type="KEGG" id="sri:SELR_19480"/>
<evidence type="ECO:0000313" key="2">
    <source>
        <dbReference type="Proteomes" id="UP000007887"/>
    </source>
</evidence>